<gene>
    <name evidence="1" type="ORF">ABXZ32_02085</name>
</gene>
<dbReference type="EMBL" id="JBEWYP010000001">
    <property type="protein sequence ID" value="MET7028164.1"/>
    <property type="molecule type" value="Genomic_DNA"/>
</dbReference>
<dbReference type="Proteomes" id="UP001549773">
    <property type="component" value="Unassembled WGS sequence"/>
</dbReference>
<protein>
    <submittedName>
        <fullName evidence="1">Uncharacterized protein</fullName>
    </submittedName>
</protein>
<evidence type="ECO:0000313" key="1">
    <source>
        <dbReference type="EMBL" id="MET7028164.1"/>
    </source>
</evidence>
<proteinExistence type="predicted"/>
<keyword evidence="2" id="KW-1185">Reference proteome</keyword>
<name>A0ABV2TSD9_9FLAO</name>
<dbReference type="RefSeq" id="WP_354617026.1">
    <property type="nucleotide sequence ID" value="NZ_JBEWYP010000001.1"/>
</dbReference>
<accession>A0ABV2TSD9</accession>
<comment type="caution">
    <text evidence="1">The sequence shown here is derived from an EMBL/GenBank/DDBJ whole genome shotgun (WGS) entry which is preliminary data.</text>
</comment>
<evidence type="ECO:0000313" key="2">
    <source>
        <dbReference type="Proteomes" id="UP001549773"/>
    </source>
</evidence>
<sequence>MLFSLFGVCYFINAQTYGENDIEKSDRIRWIRLAPESFNLLNIISQPNPRIDEVQGNNVLLRQIGDYNKVAVIAKTDRSEINLQQNGNYNRTGLLYWTETAYADLQQNGDFNTIKDFVINPNLEVNLELIQNGDDLYFERFGANNLTKSMKFIQTDASPTIIVRSF</sequence>
<reference evidence="1 2" key="1">
    <citation type="submission" date="2024-07" db="EMBL/GenBank/DDBJ databases">
        <title>The genome sequence of type strain Sediminicola luteus GDMCC 1.2596T.</title>
        <authorList>
            <person name="Liu Y."/>
        </authorList>
    </citation>
    <scope>NUCLEOTIDE SEQUENCE [LARGE SCALE GENOMIC DNA]</scope>
    <source>
        <strain evidence="1 2">GDMCC 1.2596</strain>
    </source>
</reference>
<organism evidence="1 2">
    <name type="scientific">Sediminicola luteus</name>
    <dbReference type="NCBI Taxonomy" id="319238"/>
    <lineage>
        <taxon>Bacteria</taxon>
        <taxon>Pseudomonadati</taxon>
        <taxon>Bacteroidota</taxon>
        <taxon>Flavobacteriia</taxon>
        <taxon>Flavobacteriales</taxon>
        <taxon>Flavobacteriaceae</taxon>
        <taxon>Sediminicola</taxon>
    </lineage>
</organism>